<name>A0A0R0GUP9_SOYBN</name>
<dbReference type="EnsemblPlants" id="KRH19858">
    <property type="protein sequence ID" value="KRH19858"/>
    <property type="gene ID" value="GLYMA_13G139600"/>
</dbReference>
<evidence type="ECO:0000313" key="2">
    <source>
        <dbReference type="EnsemblPlants" id="KRH19858"/>
    </source>
</evidence>
<accession>A0A0R0GUP9</accession>
<sequence length="89" mass="10045">MTCVITLDSFNIVASIFIRDNLWRNRNETIFKNIHMTAKETVGRVLQQLDAIAISIKYSNSLNCASVMVLKNPLIHLAPHEVGAYKLTD</sequence>
<dbReference type="AlphaFoldDB" id="A0A0R0GUP9"/>
<organism evidence="1">
    <name type="scientific">Glycine max</name>
    <name type="common">Soybean</name>
    <name type="synonym">Glycine hispida</name>
    <dbReference type="NCBI Taxonomy" id="3847"/>
    <lineage>
        <taxon>Eukaryota</taxon>
        <taxon>Viridiplantae</taxon>
        <taxon>Streptophyta</taxon>
        <taxon>Embryophyta</taxon>
        <taxon>Tracheophyta</taxon>
        <taxon>Spermatophyta</taxon>
        <taxon>Magnoliopsida</taxon>
        <taxon>eudicotyledons</taxon>
        <taxon>Gunneridae</taxon>
        <taxon>Pentapetalae</taxon>
        <taxon>rosids</taxon>
        <taxon>fabids</taxon>
        <taxon>Fabales</taxon>
        <taxon>Fabaceae</taxon>
        <taxon>Papilionoideae</taxon>
        <taxon>50 kb inversion clade</taxon>
        <taxon>NPAAA clade</taxon>
        <taxon>indigoferoid/millettioid clade</taxon>
        <taxon>Phaseoleae</taxon>
        <taxon>Glycine</taxon>
        <taxon>Glycine subgen. Soja</taxon>
    </lineage>
</organism>
<evidence type="ECO:0000313" key="3">
    <source>
        <dbReference type="Proteomes" id="UP000008827"/>
    </source>
</evidence>
<dbReference type="InParanoid" id="A0A0R0GUP9"/>
<dbReference type="EMBL" id="CM000846">
    <property type="protein sequence ID" value="KRH19858.1"/>
    <property type="molecule type" value="Genomic_DNA"/>
</dbReference>
<dbReference type="Gramene" id="KRH19858">
    <property type="protein sequence ID" value="KRH19858"/>
    <property type="gene ID" value="GLYMA_13G139600"/>
</dbReference>
<reference evidence="1 2" key="1">
    <citation type="journal article" date="2010" name="Nature">
        <title>Genome sequence of the palaeopolyploid soybean.</title>
        <authorList>
            <person name="Schmutz J."/>
            <person name="Cannon S.B."/>
            <person name="Schlueter J."/>
            <person name="Ma J."/>
            <person name="Mitros T."/>
            <person name="Nelson W."/>
            <person name="Hyten D.L."/>
            <person name="Song Q."/>
            <person name="Thelen J.J."/>
            <person name="Cheng J."/>
            <person name="Xu D."/>
            <person name="Hellsten U."/>
            <person name="May G.D."/>
            <person name="Yu Y."/>
            <person name="Sakurai T."/>
            <person name="Umezawa T."/>
            <person name="Bhattacharyya M.K."/>
            <person name="Sandhu D."/>
            <person name="Valliyodan B."/>
            <person name="Lindquist E."/>
            <person name="Peto M."/>
            <person name="Grant D."/>
            <person name="Shu S."/>
            <person name="Goodstein D."/>
            <person name="Barry K."/>
            <person name="Futrell-Griggs M."/>
            <person name="Abernathy B."/>
            <person name="Du J."/>
            <person name="Tian Z."/>
            <person name="Zhu L."/>
            <person name="Gill N."/>
            <person name="Joshi T."/>
            <person name="Libault M."/>
            <person name="Sethuraman A."/>
            <person name="Zhang X.-C."/>
            <person name="Shinozaki K."/>
            <person name="Nguyen H.T."/>
            <person name="Wing R.A."/>
            <person name="Cregan P."/>
            <person name="Specht J."/>
            <person name="Grimwood J."/>
            <person name="Rokhsar D."/>
            <person name="Stacey G."/>
            <person name="Shoemaker R.C."/>
            <person name="Jackson S.A."/>
        </authorList>
    </citation>
    <scope>NUCLEOTIDE SEQUENCE</scope>
    <source>
        <strain evidence="2">cv. Williams 82</strain>
        <tissue evidence="1">Callus</tissue>
    </source>
</reference>
<proteinExistence type="predicted"/>
<reference evidence="1" key="3">
    <citation type="submission" date="2018-07" db="EMBL/GenBank/DDBJ databases">
        <title>WGS assembly of Glycine max.</title>
        <authorList>
            <person name="Schmutz J."/>
            <person name="Cannon S."/>
            <person name="Schlueter J."/>
            <person name="Ma J."/>
            <person name="Mitros T."/>
            <person name="Nelson W."/>
            <person name="Hyten D."/>
            <person name="Song Q."/>
            <person name="Thelen J."/>
            <person name="Cheng J."/>
            <person name="Xu D."/>
            <person name="Hellsten U."/>
            <person name="May G."/>
            <person name="Yu Y."/>
            <person name="Sakurai T."/>
            <person name="Umezawa T."/>
            <person name="Bhattacharyya M."/>
            <person name="Sandhu D."/>
            <person name="Valliyodan B."/>
            <person name="Lindquist E."/>
            <person name="Peto M."/>
            <person name="Grant D."/>
            <person name="Shu S."/>
            <person name="Goodstein D."/>
            <person name="Barry K."/>
            <person name="Futrell-Griggs M."/>
            <person name="Abernathy B."/>
            <person name="Du J."/>
            <person name="Tian Z."/>
            <person name="Zhu L."/>
            <person name="Gill N."/>
            <person name="Joshi T."/>
            <person name="Libault M."/>
            <person name="Sethuraman A."/>
            <person name="Zhang X."/>
            <person name="Shinozaki K."/>
            <person name="Nguyen H."/>
            <person name="Wing R."/>
            <person name="Cregan P."/>
            <person name="Specht J."/>
            <person name="Grimwood J."/>
            <person name="Rokhsar D."/>
            <person name="Stacey G."/>
            <person name="Shoemaker R."/>
            <person name="Jackson S."/>
        </authorList>
    </citation>
    <scope>NUCLEOTIDE SEQUENCE</scope>
    <source>
        <tissue evidence="1">Callus</tissue>
    </source>
</reference>
<reference evidence="2" key="2">
    <citation type="submission" date="2018-02" db="UniProtKB">
        <authorList>
            <consortium name="EnsemblPlants"/>
        </authorList>
    </citation>
    <scope>IDENTIFICATION</scope>
    <source>
        <strain evidence="2">Williams 82</strain>
    </source>
</reference>
<keyword evidence="3" id="KW-1185">Reference proteome</keyword>
<gene>
    <name evidence="1" type="ORF">GLYMA_13G139600</name>
</gene>
<protein>
    <submittedName>
        <fullName evidence="1 2">Uncharacterized protein</fullName>
    </submittedName>
</protein>
<dbReference type="Proteomes" id="UP000008827">
    <property type="component" value="Chromosome 13"/>
</dbReference>
<evidence type="ECO:0000313" key="1">
    <source>
        <dbReference type="EMBL" id="KRH19858.1"/>
    </source>
</evidence>